<evidence type="ECO:0000313" key="3">
    <source>
        <dbReference type="Proteomes" id="UP000008021"/>
    </source>
</evidence>
<reference evidence="2" key="2">
    <citation type="submission" date="2018-05" db="EMBL/GenBank/DDBJ databases">
        <title>OmerRS3 (Oryza meridionalis Reference Sequence Version 3).</title>
        <authorList>
            <person name="Zhang J."/>
            <person name="Kudrna D."/>
            <person name="Lee S."/>
            <person name="Talag J."/>
            <person name="Welchert J."/>
            <person name="Wing R.A."/>
        </authorList>
    </citation>
    <scope>NUCLEOTIDE SEQUENCE [LARGE SCALE GENOMIC DNA]</scope>
    <source>
        <strain evidence="2">cv. OR44</strain>
    </source>
</reference>
<reference evidence="2" key="1">
    <citation type="submission" date="2015-04" db="UniProtKB">
        <authorList>
            <consortium name="EnsemblPlants"/>
        </authorList>
    </citation>
    <scope>IDENTIFICATION</scope>
</reference>
<dbReference type="HOGENOM" id="CLU_2678326_0_0_1"/>
<name>A0A0E0CT57_9ORYZ</name>
<feature type="region of interest" description="Disordered" evidence="1">
    <location>
        <begin position="1"/>
        <end position="54"/>
    </location>
</feature>
<keyword evidence="3" id="KW-1185">Reference proteome</keyword>
<evidence type="ECO:0000313" key="2">
    <source>
        <dbReference type="EnsemblPlants" id="OMERI02G35260.1"/>
    </source>
</evidence>
<sequence length="75" mass="8623">RKPRGKKKERERKESGSRPSPVRAKKRRSTVAAARRVGWAHPPSSPLNIRPAKQNQKLDTQLLLYQLIEKTKPKS</sequence>
<dbReference type="EnsemblPlants" id="OMERI02G35260.1">
    <property type="protein sequence ID" value="OMERI02G35260.1"/>
    <property type="gene ID" value="OMERI02G35260"/>
</dbReference>
<evidence type="ECO:0000256" key="1">
    <source>
        <dbReference type="SAM" id="MobiDB-lite"/>
    </source>
</evidence>
<protein>
    <submittedName>
        <fullName evidence="2">Uncharacterized protein</fullName>
    </submittedName>
</protein>
<dbReference type="Gramene" id="OMERI02G35260.1">
    <property type="protein sequence ID" value="OMERI02G35260.1"/>
    <property type="gene ID" value="OMERI02G35260"/>
</dbReference>
<proteinExistence type="predicted"/>
<dbReference type="AlphaFoldDB" id="A0A0E0CT57"/>
<feature type="compositionally biased region" description="Basic residues" evidence="1">
    <location>
        <begin position="1"/>
        <end position="10"/>
    </location>
</feature>
<accession>A0A0E0CT57</accession>
<organism evidence="2">
    <name type="scientific">Oryza meridionalis</name>
    <dbReference type="NCBI Taxonomy" id="40149"/>
    <lineage>
        <taxon>Eukaryota</taxon>
        <taxon>Viridiplantae</taxon>
        <taxon>Streptophyta</taxon>
        <taxon>Embryophyta</taxon>
        <taxon>Tracheophyta</taxon>
        <taxon>Spermatophyta</taxon>
        <taxon>Magnoliopsida</taxon>
        <taxon>Liliopsida</taxon>
        <taxon>Poales</taxon>
        <taxon>Poaceae</taxon>
        <taxon>BOP clade</taxon>
        <taxon>Oryzoideae</taxon>
        <taxon>Oryzeae</taxon>
        <taxon>Oryzinae</taxon>
        <taxon>Oryza</taxon>
    </lineage>
</organism>
<dbReference type="Proteomes" id="UP000008021">
    <property type="component" value="Chromosome 2"/>
</dbReference>